<feature type="region of interest" description="Disordered" evidence="1">
    <location>
        <begin position="303"/>
        <end position="363"/>
    </location>
</feature>
<dbReference type="AlphaFoldDB" id="A0A8H4QSV1"/>
<name>A0A8H4QSV1_9AGAR</name>
<dbReference type="Proteomes" id="UP000521872">
    <property type="component" value="Unassembled WGS sequence"/>
</dbReference>
<gene>
    <name evidence="2" type="ORF">D9613_008856</name>
</gene>
<accession>A0A8H4QSV1</accession>
<evidence type="ECO:0000313" key="3">
    <source>
        <dbReference type="Proteomes" id="UP000521872"/>
    </source>
</evidence>
<sequence>MGLISYPLSEVPSRIARFFFPRRSKMTADIRIPSLKDGGRSDSAIFEVDDWLKMVCAGNNSEDDVQTFMVQRLDWYKNTVGFQHEYLVSTISGLDNITIYLRFERRSTSEQLKKVRLSNIVGDENEKDSISDRNLKRAAQKALNEERKLIDAAKGPYLSQFSKASSSSTGSNLKAADHVMRVRNPLMLNDDPSDEAYLMSTYNNFQNPFSLRDLAIIVHEVSKDSPHYNAITEQCFWFVRTVVGVATALYSPAKQIKTEKFDRAGKFITQSVNRDIPLEVGKFVKKVTESIKEDNSRITMAWKDGKGGRLDAERQKEQAEQDRARAEARVRQEAEARAEAETRAHAESKAREAETKARLEAEARMRDMEEELARYRGRGTCREA</sequence>
<protein>
    <submittedName>
        <fullName evidence="2">Uncharacterized protein</fullName>
    </submittedName>
</protein>
<comment type="caution">
    <text evidence="2">The sequence shown here is derived from an EMBL/GenBank/DDBJ whole genome shotgun (WGS) entry which is preliminary data.</text>
</comment>
<evidence type="ECO:0000313" key="2">
    <source>
        <dbReference type="EMBL" id="KAF4616742.1"/>
    </source>
</evidence>
<proteinExistence type="predicted"/>
<keyword evidence="3" id="KW-1185">Reference proteome</keyword>
<evidence type="ECO:0000256" key="1">
    <source>
        <dbReference type="SAM" id="MobiDB-lite"/>
    </source>
</evidence>
<reference evidence="2 3" key="1">
    <citation type="submission" date="2019-12" db="EMBL/GenBank/DDBJ databases">
        <authorList>
            <person name="Floudas D."/>
            <person name="Bentzer J."/>
            <person name="Ahren D."/>
            <person name="Johansson T."/>
            <person name="Persson P."/>
            <person name="Tunlid A."/>
        </authorList>
    </citation>
    <scope>NUCLEOTIDE SEQUENCE [LARGE SCALE GENOMIC DNA]</scope>
    <source>
        <strain evidence="2 3">CBS 102.39</strain>
    </source>
</reference>
<organism evidence="2 3">
    <name type="scientific">Agrocybe pediades</name>
    <dbReference type="NCBI Taxonomy" id="84607"/>
    <lineage>
        <taxon>Eukaryota</taxon>
        <taxon>Fungi</taxon>
        <taxon>Dikarya</taxon>
        <taxon>Basidiomycota</taxon>
        <taxon>Agaricomycotina</taxon>
        <taxon>Agaricomycetes</taxon>
        <taxon>Agaricomycetidae</taxon>
        <taxon>Agaricales</taxon>
        <taxon>Agaricineae</taxon>
        <taxon>Strophariaceae</taxon>
        <taxon>Agrocybe</taxon>
    </lineage>
</organism>
<dbReference type="EMBL" id="JAACJL010000031">
    <property type="protein sequence ID" value="KAF4616742.1"/>
    <property type="molecule type" value="Genomic_DNA"/>
</dbReference>